<feature type="compositionally biased region" description="Low complexity" evidence="8">
    <location>
        <begin position="7"/>
        <end position="16"/>
    </location>
</feature>
<proteinExistence type="inferred from homology"/>
<evidence type="ECO:0000256" key="1">
    <source>
        <dbReference type="ARBA" id="ARBA00000707"/>
    </source>
</evidence>
<dbReference type="GO" id="GO:0006508">
    <property type="term" value="P:proteolysis"/>
    <property type="evidence" value="ECO:0007669"/>
    <property type="project" value="UniProtKB-KW"/>
</dbReference>
<evidence type="ECO:0000256" key="8">
    <source>
        <dbReference type="SAM" id="MobiDB-lite"/>
    </source>
</evidence>
<organism evidence="11 12">
    <name type="scientific">Apiotrichum porosum</name>
    <dbReference type="NCBI Taxonomy" id="105984"/>
    <lineage>
        <taxon>Eukaryota</taxon>
        <taxon>Fungi</taxon>
        <taxon>Dikarya</taxon>
        <taxon>Basidiomycota</taxon>
        <taxon>Agaricomycotina</taxon>
        <taxon>Tremellomycetes</taxon>
        <taxon>Trichosporonales</taxon>
        <taxon>Trichosporonaceae</taxon>
        <taxon>Apiotrichum</taxon>
    </lineage>
</organism>
<dbReference type="EMBL" id="RSCE01000021">
    <property type="protein sequence ID" value="RSH76757.1"/>
    <property type="molecule type" value="Genomic_DNA"/>
</dbReference>
<accession>A0A427XDE2</accession>
<evidence type="ECO:0000259" key="10">
    <source>
        <dbReference type="PROSITE" id="PS51283"/>
    </source>
</evidence>
<keyword evidence="7" id="KW-0788">Thiol protease</keyword>
<dbReference type="SUPFAM" id="SSF54001">
    <property type="entry name" value="Cysteine proteinases"/>
    <property type="match status" value="1"/>
</dbReference>
<dbReference type="OrthoDB" id="292964at2759"/>
<keyword evidence="12" id="KW-1185">Reference proteome</keyword>
<feature type="compositionally biased region" description="Low complexity" evidence="8">
    <location>
        <begin position="1211"/>
        <end position="1240"/>
    </location>
</feature>
<evidence type="ECO:0000256" key="2">
    <source>
        <dbReference type="ARBA" id="ARBA00009085"/>
    </source>
</evidence>
<dbReference type="InterPro" id="IPR018200">
    <property type="entry name" value="USP_CS"/>
</dbReference>
<dbReference type="Gene3D" id="3.30.2230.10">
    <property type="entry name" value="DUSP-like"/>
    <property type="match status" value="1"/>
</dbReference>
<feature type="region of interest" description="Disordered" evidence="8">
    <location>
        <begin position="1178"/>
        <end position="1197"/>
    </location>
</feature>
<feature type="compositionally biased region" description="Low complexity" evidence="8">
    <location>
        <begin position="27"/>
        <end position="53"/>
    </location>
</feature>
<evidence type="ECO:0000256" key="7">
    <source>
        <dbReference type="ARBA" id="ARBA00022807"/>
    </source>
</evidence>
<evidence type="ECO:0000256" key="3">
    <source>
        <dbReference type="ARBA" id="ARBA00012759"/>
    </source>
</evidence>
<dbReference type="PROSITE" id="PS00973">
    <property type="entry name" value="USP_2"/>
    <property type="match status" value="1"/>
</dbReference>
<evidence type="ECO:0000256" key="4">
    <source>
        <dbReference type="ARBA" id="ARBA00022670"/>
    </source>
</evidence>
<comment type="catalytic activity">
    <reaction evidence="1">
        <text>Thiol-dependent hydrolysis of ester, thioester, amide, peptide and isopeptide bonds formed by the C-terminal Gly of ubiquitin (a 76-residue protein attached to proteins as an intracellular targeting signal).</text>
        <dbReference type="EC" id="3.4.19.12"/>
    </reaction>
</comment>
<dbReference type="PROSITE" id="PS50235">
    <property type="entry name" value="USP_3"/>
    <property type="match status" value="1"/>
</dbReference>
<dbReference type="InterPro" id="IPR038765">
    <property type="entry name" value="Papain-like_cys_pep_sf"/>
</dbReference>
<feature type="compositionally biased region" description="Low complexity" evidence="8">
    <location>
        <begin position="92"/>
        <end position="104"/>
    </location>
</feature>
<dbReference type="EC" id="3.4.19.12" evidence="3"/>
<dbReference type="GeneID" id="39589878"/>
<feature type="region of interest" description="Disordered" evidence="8">
    <location>
        <begin position="92"/>
        <end position="117"/>
    </location>
</feature>
<keyword evidence="6" id="KW-0378">Hydrolase</keyword>
<dbReference type="InterPro" id="IPR050185">
    <property type="entry name" value="Ub_carboxyl-term_hydrolase"/>
</dbReference>
<dbReference type="CDD" id="cd02674">
    <property type="entry name" value="Peptidase_C19R"/>
    <property type="match status" value="1"/>
</dbReference>
<dbReference type="InterPro" id="IPR001394">
    <property type="entry name" value="Peptidase_C19_UCH"/>
</dbReference>
<dbReference type="InterPro" id="IPR035927">
    <property type="entry name" value="DUSP-like_sf"/>
</dbReference>
<sequence length="1351" mass="144564">MLPEQDALAPPSSSSLKRPRPEPPSPSSSSSPKRAASEDAALAATDASSAHLSQPTTTHFPSSPLGMGMDCDDEQGSGSWVARTGQVSLSEDAGAAAAAAPGTDAQEEASTENGNVPLRSEGVGLLDSVLGAIPPPFTPHSFFYLVPKTFLDALKGYALGGDTTPPALDLSSLIEPGTDVDVHSLVSGKVHFWPIRQGLVEDVDFIYVAADGWDALTKWYKYPDTAPALPRLCLADGRIEIAPNGYRLHVATSALSVPVPPATPAAPLIITAPSSTTTQKLREFIRTIVGDRQALGTPLRLFTLDQSDDIETLEVDIKDMPKITARLLKNDTLHQLGMCNGDAIIVEFATLAGNNYAVHTEADGLAIDKPAAPAPLFAKPAFYSGNGTPAEAATSNNLLALANAKPQTRAMTRGSKGRGLVGLNNLGNTCFLASATQCLSNTQVLADYFLSGVYQEELNPDNPLGMHGQVAEAFGEVVETLWNSQPHSSYSPRRLKTTCSRFAPQFAGYGQHDTQEFLAFLLDGLHEDLNRIKKKPYIEKPDWVPGGGDKELAELGKECWEGYKKRNDSVIVDLFQGQLQSTLVCPECHKESITLDPFMYLTVPLPISQTRTFKLIFFPKDVEKPPVNVHLLVPANASFQALKDKLGKLVGAPGGNIIGFDLWKGSIYSWWLDSDPNSEAKDSDVAVFHELAAPVTATHKAVCTVATDGSVTVPVYTFSPHEQPRSSYQRDTTPNECNLEPFFVTLSRAEATDPAAVRMAIVKGYSRLVKPEKKSALFVPAGNPEAMEVEEEEEEEVADIHIDESSSAAEPSVGHLAPPSPATATATPAIAAIQRNSSSHSLSSQSGHPLVAAGGLFKVHVADASSTDNTGGMFSSFRKSDPNEHNIWKGTPQRASSSWSSLDKRGRAKRHVLQRIGSSISSLVGSAANSDDEGGDHETTPAAAAIIRPGEAIFVEWPQASFGEFFVTQRDSLIRNLDLVIDPAIAKDAAKKREGRSISLDDCLDEFSKEETLGQDDLWYCPQCKKHQAATKKLDIYKAPDILVICIKRFGSSRTMRDKLDHMVNFPIDGLDLDERVGERRVTKTLNLTDEEAHHYGIEHSTEPFIYDLYAVDNHFGGLGGGHYTAFCRNAEDNHWYNYDDSRVSKASEESVQSRAAYLLFYRRRTERRIGGISRIKAEEASRAATPQPSVPASPVIGPSVPASAMASAVASFPGTPSQPSPTLSSNSSLASSSPRQSPADLASAGAAVGFGNTAWGSGNTSISPVKHNFGASLPTPDSSDDEFVPIQSTGTTASVVESVPTSLAASATTASTSTGANETGLGEEYAVIRSDTSDAEMVSVPRSPQSEEGA</sequence>
<dbReference type="InterPro" id="IPR028889">
    <property type="entry name" value="USP"/>
</dbReference>
<comment type="caution">
    <text evidence="11">The sequence shown here is derived from an EMBL/GenBank/DDBJ whole genome shotgun (WGS) entry which is preliminary data.</text>
</comment>
<comment type="similarity">
    <text evidence="2">Belongs to the peptidase C19 family.</text>
</comment>
<feature type="domain" description="USP" evidence="9">
    <location>
        <begin position="421"/>
        <end position="1165"/>
    </location>
</feature>
<reference evidence="11 12" key="1">
    <citation type="submission" date="2018-11" db="EMBL/GenBank/DDBJ databases">
        <title>Genome sequence of Apiotrichum porosum DSM 27194.</title>
        <authorList>
            <person name="Aliyu H."/>
            <person name="Gorte O."/>
            <person name="Ochsenreither K."/>
        </authorList>
    </citation>
    <scope>NUCLEOTIDE SEQUENCE [LARGE SCALE GENOMIC DNA]</scope>
    <source>
        <strain evidence="11 12">DSM 27194</strain>
    </source>
</reference>
<keyword evidence="4" id="KW-0645">Protease</keyword>
<feature type="region of interest" description="Disordered" evidence="8">
    <location>
        <begin position="1330"/>
        <end position="1351"/>
    </location>
</feature>
<dbReference type="GO" id="GO:0004843">
    <property type="term" value="F:cysteine-type deubiquitinase activity"/>
    <property type="evidence" value="ECO:0007669"/>
    <property type="project" value="UniProtKB-EC"/>
</dbReference>
<dbReference type="Proteomes" id="UP000279236">
    <property type="component" value="Unassembled WGS sequence"/>
</dbReference>
<dbReference type="Gene3D" id="3.90.70.10">
    <property type="entry name" value="Cysteine proteinases"/>
    <property type="match status" value="2"/>
</dbReference>
<evidence type="ECO:0000256" key="5">
    <source>
        <dbReference type="ARBA" id="ARBA00022786"/>
    </source>
</evidence>
<evidence type="ECO:0000256" key="6">
    <source>
        <dbReference type="ARBA" id="ARBA00022801"/>
    </source>
</evidence>
<keyword evidence="5" id="KW-0833">Ubl conjugation pathway</keyword>
<dbReference type="PANTHER" id="PTHR21646:SF24">
    <property type="entry name" value="UBIQUITIN CARBOXYL-TERMINAL HYDROLASE"/>
    <property type="match status" value="1"/>
</dbReference>
<feature type="region of interest" description="Disordered" evidence="8">
    <location>
        <begin position="1"/>
        <end position="79"/>
    </location>
</feature>
<name>A0A427XDE2_9TREE</name>
<dbReference type="STRING" id="105984.A0A427XDE2"/>
<dbReference type="Pfam" id="PF00443">
    <property type="entry name" value="UCH"/>
    <property type="match status" value="1"/>
</dbReference>
<dbReference type="GO" id="GO:0016579">
    <property type="term" value="P:protein deubiquitination"/>
    <property type="evidence" value="ECO:0007669"/>
    <property type="project" value="InterPro"/>
</dbReference>
<feature type="domain" description="DUSP" evidence="10">
    <location>
        <begin position="117"/>
        <end position="234"/>
    </location>
</feature>
<dbReference type="PROSITE" id="PS51283">
    <property type="entry name" value="DUSP"/>
    <property type="match status" value="1"/>
</dbReference>
<dbReference type="PANTHER" id="PTHR21646">
    <property type="entry name" value="UBIQUITIN CARBOXYL-TERMINAL HYDROLASE"/>
    <property type="match status" value="1"/>
</dbReference>
<protein>
    <recommendedName>
        <fullName evidence="3">ubiquitinyl hydrolase 1</fullName>
        <ecNumber evidence="3">3.4.19.12</ecNumber>
    </recommendedName>
</protein>
<dbReference type="InterPro" id="IPR006615">
    <property type="entry name" value="Pept_C19_DUSP"/>
</dbReference>
<dbReference type="SUPFAM" id="SSF143791">
    <property type="entry name" value="DUSP-like"/>
    <property type="match status" value="1"/>
</dbReference>
<dbReference type="RefSeq" id="XP_028471904.1">
    <property type="nucleotide sequence ID" value="XM_028620862.1"/>
</dbReference>
<evidence type="ECO:0000259" key="9">
    <source>
        <dbReference type="PROSITE" id="PS50235"/>
    </source>
</evidence>
<gene>
    <name evidence="11" type="primary">UBP12</name>
    <name evidence="11" type="ORF">EHS24_005335</name>
</gene>
<evidence type="ECO:0000313" key="11">
    <source>
        <dbReference type="EMBL" id="RSH76757.1"/>
    </source>
</evidence>
<evidence type="ECO:0000313" key="12">
    <source>
        <dbReference type="Proteomes" id="UP000279236"/>
    </source>
</evidence>
<feature type="region of interest" description="Disordered" evidence="8">
    <location>
        <begin position="1211"/>
        <end position="1243"/>
    </location>
</feature>